<sequence>MLYIALLFTAFLYFVAILGVKYIYSTTPVPDCPEIIESLAKVTLHTSGCIVSHLPLFLDSNLGWAGFKDHFVRYHLNYHVSYLAEEAISSMERSLKHEINTYYTSTSRRVFYHIATPVLIAHVECPADEQCLVLMAWNETDSWKTTTRSFPGTIPSATIVEKLHPNRATVRSRYFLLIDGPFQGNIFFKQISLGVELDYTPEFRFHKYLGPTKQLISATPLSFVNNSTVMPNGIVGFL</sequence>
<accession>A0ACC2T5V1</accession>
<dbReference type="Proteomes" id="UP001165960">
    <property type="component" value="Unassembled WGS sequence"/>
</dbReference>
<evidence type="ECO:0000313" key="1">
    <source>
        <dbReference type="EMBL" id="KAJ9069961.1"/>
    </source>
</evidence>
<comment type="caution">
    <text evidence="1">The sequence shown here is derived from an EMBL/GenBank/DDBJ whole genome shotgun (WGS) entry which is preliminary data.</text>
</comment>
<protein>
    <submittedName>
        <fullName evidence="1">Uncharacterized protein</fullName>
    </submittedName>
</protein>
<gene>
    <name evidence="1" type="ORF">DSO57_1013463</name>
</gene>
<proteinExistence type="predicted"/>
<name>A0ACC2T5V1_9FUNG</name>
<keyword evidence="2" id="KW-1185">Reference proteome</keyword>
<dbReference type="EMBL" id="QTSX02003600">
    <property type="protein sequence ID" value="KAJ9069961.1"/>
    <property type="molecule type" value="Genomic_DNA"/>
</dbReference>
<organism evidence="1 2">
    <name type="scientific">Entomophthora muscae</name>
    <dbReference type="NCBI Taxonomy" id="34485"/>
    <lineage>
        <taxon>Eukaryota</taxon>
        <taxon>Fungi</taxon>
        <taxon>Fungi incertae sedis</taxon>
        <taxon>Zoopagomycota</taxon>
        <taxon>Entomophthoromycotina</taxon>
        <taxon>Entomophthoromycetes</taxon>
        <taxon>Entomophthorales</taxon>
        <taxon>Entomophthoraceae</taxon>
        <taxon>Entomophthora</taxon>
    </lineage>
</organism>
<reference evidence="1" key="1">
    <citation type="submission" date="2022-04" db="EMBL/GenBank/DDBJ databases">
        <title>Genome of the entomopathogenic fungus Entomophthora muscae.</title>
        <authorList>
            <person name="Elya C."/>
            <person name="Lovett B.R."/>
            <person name="Lee E."/>
            <person name="Macias A.M."/>
            <person name="Hajek A.E."/>
            <person name="De Bivort B.L."/>
            <person name="Kasson M.T."/>
            <person name="De Fine Licht H.H."/>
            <person name="Stajich J.E."/>
        </authorList>
    </citation>
    <scope>NUCLEOTIDE SEQUENCE</scope>
    <source>
        <strain evidence="1">Berkeley</strain>
    </source>
</reference>
<evidence type="ECO:0000313" key="2">
    <source>
        <dbReference type="Proteomes" id="UP001165960"/>
    </source>
</evidence>